<reference evidence="3" key="2">
    <citation type="submission" date="2020-04" db="EMBL/GenBank/DDBJ databases">
        <authorList>
            <consortium name="NCBI Genome Project"/>
        </authorList>
    </citation>
    <scope>NUCLEOTIDE SEQUENCE</scope>
    <source>
        <strain evidence="3">CBS 342.82</strain>
    </source>
</reference>
<evidence type="ECO:0000313" key="3">
    <source>
        <dbReference type="RefSeq" id="XP_033455385.1"/>
    </source>
</evidence>
<gene>
    <name evidence="3" type="ORF">K489DRAFT_96362</name>
</gene>
<reference evidence="3" key="1">
    <citation type="submission" date="2020-01" db="EMBL/GenBank/DDBJ databases">
        <authorList>
            <consortium name="DOE Joint Genome Institute"/>
            <person name="Haridas S."/>
            <person name="Albert R."/>
            <person name="Binder M."/>
            <person name="Bloem J."/>
            <person name="Labutti K."/>
            <person name="Salamov A."/>
            <person name="Andreopoulos B."/>
            <person name="Baker S.E."/>
            <person name="Barry K."/>
            <person name="Bills G."/>
            <person name="Bluhm B.H."/>
            <person name="Cannon C."/>
            <person name="Castanera R."/>
            <person name="Culley D.E."/>
            <person name="Daum C."/>
            <person name="Ezra D."/>
            <person name="Gonzalez J.B."/>
            <person name="Henrissat B."/>
            <person name="Kuo A."/>
            <person name="Liang C."/>
            <person name="Lipzen A."/>
            <person name="Lutzoni F."/>
            <person name="Magnuson J."/>
            <person name="Mondo S."/>
            <person name="Nolan M."/>
            <person name="Ohm R."/>
            <person name="Pangilinan J."/>
            <person name="Park H.-J."/>
            <person name="Ramirez L."/>
            <person name="Alfaro M."/>
            <person name="Sun H."/>
            <person name="Tritt A."/>
            <person name="Yoshinaga Y."/>
            <person name="Zwiers L.-H."/>
            <person name="Turgeon B.G."/>
            <person name="Goodwin S.B."/>
            <person name="Spatafora J.W."/>
            <person name="Crous P.W."/>
            <person name="Grigoriev I.V."/>
        </authorList>
    </citation>
    <scope>NUCLEOTIDE SEQUENCE</scope>
    <source>
        <strain evidence="3">CBS 342.82</strain>
    </source>
</reference>
<keyword evidence="2" id="KW-1185">Reference proteome</keyword>
<dbReference type="RefSeq" id="XP_033455385.1">
    <property type="nucleotide sequence ID" value="XM_033609081.1"/>
</dbReference>
<organism evidence="3">
    <name type="scientific">Dissoconium aciculare CBS 342.82</name>
    <dbReference type="NCBI Taxonomy" id="1314786"/>
    <lineage>
        <taxon>Eukaryota</taxon>
        <taxon>Fungi</taxon>
        <taxon>Dikarya</taxon>
        <taxon>Ascomycota</taxon>
        <taxon>Pezizomycotina</taxon>
        <taxon>Dothideomycetes</taxon>
        <taxon>Dothideomycetidae</taxon>
        <taxon>Mycosphaerellales</taxon>
        <taxon>Dissoconiaceae</taxon>
        <taxon>Dissoconium</taxon>
    </lineage>
</organism>
<dbReference type="GeneID" id="54366882"/>
<dbReference type="Proteomes" id="UP000504637">
    <property type="component" value="Unplaced"/>
</dbReference>
<keyword evidence="1" id="KW-0812">Transmembrane</keyword>
<keyword evidence="1" id="KW-1133">Transmembrane helix</keyword>
<keyword evidence="1" id="KW-0472">Membrane</keyword>
<accession>A0A6J3LST2</accession>
<evidence type="ECO:0000313" key="2">
    <source>
        <dbReference type="Proteomes" id="UP000504637"/>
    </source>
</evidence>
<name>A0A6J3LST2_9PEZI</name>
<proteinExistence type="predicted"/>
<sequence length="241" mass="27444">MGKSFMHHDDLAQRRILRDGRLARSQADIHAQGKERNEKRVVSSSSLFLAETFYIVASEHYHLPVIFENSHNRRRDIHDSGSRFPFEREWGKTRKPLPLYSSATVFLIPPRFTHPEMCRGQVYEPTRKHNTWARRNKPHSARNHNKPRCSPSFLSLPFAAAAEMTLQHCVGELLVSPPGINHSVVEQAVWQDIIAGSLGSRNFGSRLPRRTCGRLLAPPCWVITCMVDGLVFILAASFLRA</sequence>
<feature type="transmembrane region" description="Helical" evidence="1">
    <location>
        <begin position="215"/>
        <end position="239"/>
    </location>
</feature>
<reference evidence="3" key="3">
    <citation type="submission" date="2025-08" db="UniProtKB">
        <authorList>
            <consortium name="RefSeq"/>
        </authorList>
    </citation>
    <scope>IDENTIFICATION</scope>
    <source>
        <strain evidence="3">CBS 342.82</strain>
    </source>
</reference>
<evidence type="ECO:0000256" key="1">
    <source>
        <dbReference type="SAM" id="Phobius"/>
    </source>
</evidence>
<dbReference type="AlphaFoldDB" id="A0A6J3LST2"/>
<protein>
    <submittedName>
        <fullName evidence="3">Uncharacterized protein</fullName>
    </submittedName>
</protein>